<dbReference type="Gene3D" id="1.10.8.430">
    <property type="entry name" value="Helical domain of apoptotic protease-activating factors"/>
    <property type="match status" value="1"/>
</dbReference>
<dbReference type="Pfam" id="PF07725">
    <property type="entry name" value="LRR_3"/>
    <property type="match status" value="1"/>
</dbReference>
<dbReference type="Gene3D" id="3.80.10.10">
    <property type="entry name" value="Ribonuclease Inhibitor"/>
    <property type="match status" value="2"/>
</dbReference>
<feature type="domain" description="C-JID" evidence="7">
    <location>
        <begin position="674"/>
        <end position="725"/>
    </location>
</feature>
<evidence type="ECO:0000256" key="4">
    <source>
        <dbReference type="ARBA" id="ARBA00023027"/>
    </source>
</evidence>
<dbReference type="InterPro" id="IPR042197">
    <property type="entry name" value="Apaf_helical"/>
</dbReference>
<dbReference type="Pfam" id="PF20160">
    <property type="entry name" value="C-JID"/>
    <property type="match status" value="1"/>
</dbReference>
<dbReference type="InterPro" id="IPR045344">
    <property type="entry name" value="C-JID"/>
</dbReference>
<evidence type="ECO:0000256" key="3">
    <source>
        <dbReference type="ARBA" id="ARBA00022737"/>
    </source>
</evidence>
<dbReference type="EMBL" id="JBGMDY010000007">
    <property type="protein sequence ID" value="KAL2328117.1"/>
    <property type="molecule type" value="Genomic_DNA"/>
</dbReference>
<accession>A0ABD1LX68</accession>
<evidence type="ECO:0000313" key="9">
    <source>
        <dbReference type="EMBL" id="KAL2328117.1"/>
    </source>
</evidence>
<feature type="domain" description="Disease resistance protein Roq1-like winged-helix" evidence="8">
    <location>
        <begin position="215"/>
        <end position="290"/>
    </location>
</feature>
<evidence type="ECO:0000259" key="7">
    <source>
        <dbReference type="Pfam" id="PF20160"/>
    </source>
</evidence>
<evidence type="ECO:0000256" key="5">
    <source>
        <dbReference type="ARBA" id="ARBA00047304"/>
    </source>
</evidence>
<comment type="catalytic activity">
    <reaction evidence="5">
        <text>NAD(+) + H2O = ADP-D-ribose + nicotinamide + H(+)</text>
        <dbReference type="Rhea" id="RHEA:16301"/>
        <dbReference type="ChEBI" id="CHEBI:15377"/>
        <dbReference type="ChEBI" id="CHEBI:15378"/>
        <dbReference type="ChEBI" id="CHEBI:17154"/>
        <dbReference type="ChEBI" id="CHEBI:57540"/>
        <dbReference type="ChEBI" id="CHEBI:57967"/>
        <dbReference type="EC" id="3.2.2.6"/>
    </reaction>
    <physiologicalReaction direction="left-to-right" evidence="5">
        <dbReference type="Rhea" id="RHEA:16302"/>
    </physiologicalReaction>
</comment>
<organism evidence="9 10">
    <name type="scientific">Flemingia macrophylla</name>
    <dbReference type="NCBI Taxonomy" id="520843"/>
    <lineage>
        <taxon>Eukaryota</taxon>
        <taxon>Viridiplantae</taxon>
        <taxon>Streptophyta</taxon>
        <taxon>Embryophyta</taxon>
        <taxon>Tracheophyta</taxon>
        <taxon>Spermatophyta</taxon>
        <taxon>Magnoliopsida</taxon>
        <taxon>eudicotyledons</taxon>
        <taxon>Gunneridae</taxon>
        <taxon>Pentapetalae</taxon>
        <taxon>rosids</taxon>
        <taxon>fabids</taxon>
        <taxon>Fabales</taxon>
        <taxon>Fabaceae</taxon>
        <taxon>Papilionoideae</taxon>
        <taxon>50 kb inversion clade</taxon>
        <taxon>NPAAA clade</taxon>
        <taxon>indigoferoid/millettioid clade</taxon>
        <taxon>Phaseoleae</taxon>
        <taxon>Flemingia</taxon>
    </lineage>
</organism>
<dbReference type="EC" id="3.2.2.6" evidence="1"/>
<dbReference type="Pfam" id="PF00931">
    <property type="entry name" value="NB-ARC"/>
    <property type="match status" value="1"/>
</dbReference>
<gene>
    <name evidence="9" type="ORF">Fmac_021544</name>
</gene>
<dbReference type="InterPro" id="IPR027417">
    <property type="entry name" value="P-loop_NTPase"/>
</dbReference>
<keyword evidence="10" id="KW-1185">Reference proteome</keyword>
<sequence>MGGIGKTTLATVLFNKISPQYDSCCFIDDVSKLYGNFGATDVQKELLCQVLNKGNMEQIANFSHRTMLVRTRLRHLKTLIVLDNVDKGEQLEKLALHPKYLGAGSRIIIISRDSHILRNYGANKIYSVQLLSENKTLQLFCRKAFKTEDIGKDYQEMTREVLMYANNLPLAVKVLGSFLWDKDIYEWRSALARLKENPQEDIMNVLRVSFDGLEKMEKEMFLDIACFLFHYYRFMDKGRFMELLKYRGFFPEIGMKVLLEKSLISYNGWEKIEMHDLLKKLGKSIVRETSPKEPNKWSRLWDCKHLQKVATENEEAKNLEAIVIEQHLDEFLEATRTVDALSKMNHLNFLVFKNAKFSGSLRYLSNELRYICWHEFPFKCFPSSFRPEELVELILPYSNIIQLWEGTKYLPNLRNIDLRESKKLIELPDLRGVPRLRDLSLEGCVEIMQIDPSIGVLKELNFLNLKDCKNLFLDLNIIFGLSSLKELNLSGCSKLLNNRMLKDPKVTEHVENVDKNRSAIQLSTSSVYKVLMFPFYFLSSPKPEDSFHVSLPYLGLLDLSFCGLLQIPDAIGNLHSLVFLNLGGNKFVRLPTTIKELTNLRVLHLQHCKQLKYLPELPTIKGNISGNYLGLYIFNCPNLSEMEHCYHTVFSWMIQIFKVLLQMSLPLDWIDVVIPGTRIPEWFSKQNVGSSITMDLSPVMDDLPNWVGVTCCCVLVTRDDPTNLCHTRNLDASGCIECSFQTKQYPIRWVVPIHVNNDMVTDQTDHLVTCFVSRETIH</sequence>
<proteinExistence type="predicted"/>
<evidence type="ECO:0000259" key="8">
    <source>
        <dbReference type="Pfam" id="PF23282"/>
    </source>
</evidence>
<dbReference type="Gene3D" id="3.40.50.300">
    <property type="entry name" value="P-loop containing nucleotide triphosphate hydrolases"/>
    <property type="match status" value="1"/>
</dbReference>
<dbReference type="InterPro" id="IPR058192">
    <property type="entry name" value="WHD_ROQ1-like"/>
</dbReference>
<name>A0ABD1LX68_9FABA</name>
<comment type="caution">
    <text evidence="9">The sequence shown here is derived from an EMBL/GenBank/DDBJ whole genome shotgun (WGS) entry which is preliminary data.</text>
</comment>
<dbReference type="PANTHER" id="PTHR11017:SF259">
    <property type="entry name" value="ADP-RIBOSYL CYCLASE_CYCLIC ADP-RIBOSE HYDROLASE"/>
    <property type="match status" value="1"/>
</dbReference>
<dbReference type="AlphaFoldDB" id="A0ABD1LX68"/>
<reference evidence="9 10" key="1">
    <citation type="submission" date="2024-08" db="EMBL/GenBank/DDBJ databases">
        <title>Insights into the chromosomal genome structure of Flemingia macrophylla.</title>
        <authorList>
            <person name="Ding Y."/>
            <person name="Zhao Y."/>
            <person name="Bi W."/>
            <person name="Wu M."/>
            <person name="Zhao G."/>
            <person name="Gong Y."/>
            <person name="Li W."/>
            <person name="Zhang P."/>
        </authorList>
    </citation>
    <scope>NUCLEOTIDE SEQUENCE [LARGE SCALE GENOMIC DNA]</scope>
    <source>
        <strain evidence="9">DYQJB</strain>
        <tissue evidence="9">Leaf</tissue>
    </source>
</reference>
<keyword evidence="4" id="KW-0520">NAD</keyword>
<feature type="domain" description="NB-ARC" evidence="6">
    <location>
        <begin position="1"/>
        <end position="148"/>
    </location>
</feature>
<dbReference type="SUPFAM" id="SSF52540">
    <property type="entry name" value="P-loop containing nucleoside triphosphate hydrolases"/>
    <property type="match status" value="1"/>
</dbReference>
<dbReference type="Pfam" id="PF23282">
    <property type="entry name" value="WHD_ROQ1"/>
    <property type="match status" value="1"/>
</dbReference>
<dbReference type="InterPro" id="IPR011713">
    <property type="entry name" value="Leu-rich_rpt_3"/>
</dbReference>
<dbReference type="InterPro" id="IPR044974">
    <property type="entry name" value="Disease_R_plants"/>
</dbReference>
<evidence type="ECO:0000313" key="10">
    <source>
        <dbReference type="Proteomes" id="UP001603857"/>
    </source>
</evidence>
<evidence type="ECO:0000256" key="1">
    <source>
        <dbReference type="ARBA" id="ARBA00011982"/>
    </source>
</evidence>
<evidence type="ECO:0000259" key="6">
    <source>
        <dbReference type="Pfam" id="PF00931"/>
    </source>
</evidence>
<evidence type="ECO:0000256" key="2">
    <source>
        <dbReference type="ARBA" id="ARBA00022614"/>
    </source>
</evidence>
<dbReference type="PRINTS" id="PR00364">
    <property type="entry name" value="DISEASERSIST"/>
</dbReference>
<keyword evidence="3" id="KW-0677">Repeat</keyword>
<dbReference type="InterPro" id="IPR002182">
    <property type="entry name" value="NB-ARC"/>
</dbReference>
<dbReference type="SUPFAM" id="SSF52058">
    <property type="entry name" value="L domain-like"/>
    <property type="match status" value="1"/>
</dbReference>
<dbReference type="PANTHER" id="PTHR11017">
    <property type="entry name" value="LEUCINE-RICH REPEAT-CONTAINING PROTEIN"/>
    <property type="match status" value="1"/>
</dbReference>
<dbReference type="Proteomes" id="UP001603857">
    <property type="component" value="Unassembled WGS sequence"/>
</dbReference>
<dbReference type="GO" id="GO:0061809">
    <property type="term" value="F:NAD+ nucleosidase activity, cyclic ADP-ribose generating"/>
    <property type="evidence" value="ECO:0007669"/>
    <property type="project" value="UniProtKB-EC"/>
</dbReference>
<keyword evidence="2" id="KW-0433">Leucine-rich repeat</keyword>
<protein>
    <recommendedName>
        <fullName evidence="1">ADP-ribosyl cyclase/cyclic ADP-ribose hydrolase</fullName>
        <ecNumber evidence="1">3.2.2.6</ecNumber>
    </recommendedName>
</protein>
<dbReference type="InterPro" id="IPR032675">
    <property type="entry name" value="LRR_dom_sf"/>
</dbReference>